<sequence length="305" mass="35406">MAIENILRAQLMQTIEDFYRDKFNILPANLHEGMGHFNVFQMEKCKTKVVYSRRDFYKISLIRGHNLYHYADKSIEISGTTLIFFNPLVPYALESLSDDKTGFFCIFSKSFFADRIRNEFGDLPMFKPGGNPSYILNKEQDREVSQIFNKMLNEMQSDYAFKFDLQKSYVTELIHYALKMEPSESLCRHTDAKARITAVFTELLERQFPIENTSQRFDMRSAVNFAEQLAVHVNHLNKAVKATTGKTTTGVIAERLVSEAKSLLKHTDWNIAEIGYCLGFEEPSHFNNFFKKQTQVTPSFFRTLN</sequence>
<dbReference type="GO" id="GO:0043565">
    <property type="term" value="F:sequence-specific DNA binding"/>
    <property type="evidence" value="ECO:0007669"/>
    <property type="project" value="InterPro"/>
</dbReference>
<dbReference type="SMART" id="SM00342">
    <property type="entry name" value="HTH_ARAC"/>
    <property type="match status" value="1"/>
</dbReference>
<gene>
    <name evidence="5" type="ORF">SAMN05444410_102107</name>
</gene>
<protein>
    <submittedName>
        <fullName evidence="5">AraC-like ligand binding domain-containing protein</fullName>
    </submittedName>
</protein>
<dbReference type="SUPFAM" id="SSF46689">
    <property type="entry name" value="Homeodomain-like"/>
    <property type="match status" value="1"/>
</dbReference>
<proteinExistence type="predicted"/>
<dbReference type="InterPro" id="IPR037923">
    <property type="entry name" value="HTH-like"/>
</dbReference>
<keyword evidence="1" id="KW-0805">Transcription regulation</keyword>
<reference evidence="5 6" key="1">
    <citation type="submission" date="2016-10" db="EMBL/GenBank/DDBJ databases">
        <authorList>
            <person name="Varghese N."/>
            <person name="Submissions S."/>
        </authorList>
    </citation>
    <scope>NUCLEOTIDE SEQUENCE [LARGE SCALE GENOMIC DNA]</scope>
    <source>
        <strain evidence="5 6">DSM 25353</strain>
    </source>
</reference>
<comment type="caution">
    <text evidence="5">The sequence shown here is derived from an EMBL/GenBank/DDBJ whole genome shotgun (WGS) entry which is preliminary data.</text>
</comment>
<feature type="domain" description="HTH araC/xylS-type" evidence="4">
    <location>
        <begin position="194"/>
        <end position="304"/>
    </location>
</feature>
<evidence type="ECO:0000256" key="3">
    <source>
        <dbReference type="ARBA" id="ARBA00023163"/>
    </source>
</evidence>
<dbReference type="PROSITE" id="PS01124">
    <property type="entry name" value="HTH_ARAC_FAMILY_2"/>
    <property type="match status" value="1"/>
</dbReference>
<keyword evidence="6" id="KW-1185">Reference proteome</keyword>
<evidence type="ECO:0000256" key="2">
    <source>
        <dbReference type="ARBA" id="ARBA00023125"/>
    </source>
</evidence>
<evidence type="ECO:0000259" key="4">
    <source>
        <dbReference type="PROSITE" id="PS01124"/>
    </source>
</evidence>
<dbReference type="AlphaFoldDB" id="A0A8X8ID05"/>
<dbReference type="RefSeq" id="WP_257574686.1">
    <property type="nucleotide sequence ID" value="NZ_FNNO01000002.1"/>
</dbReference>
<dbReference type="EMBL" id="FNNO01000002">
    <property type="protein sequence ID" value="SDW36199.1"/>
    <property type="molecule type" value="Genomic_DNA"/>
</dbReference>
<evidence type="ECO:0000313" key="5">
    <source>
        <dbReference type="EMBL" id="SDW36199.1"/>
    </source>
</evidence>
<accession>A0A8X8ID05</accession>
<name>A0A8X8ID05_9BACT</name>
<dbReference type="InterPro" id="IPR009057">
    <property type="entry name" value="Homeodomain-like_sf"/>
</dbReference>
<keyword evidence="2" id="KW-0238">DNA-binding</keyword>
<evidence type="ECO:0000313" key="6">
    <source>
        <dbReference type="Proteomes" id="UP000198711"/>
    </source>
</evidence>
<keyword evidence="3" id="KW-0804">Transcription</keyword>
<dbReference type="PANTHER" id="PTHR43280">
    <property type="entry name" value="ARAC-FAMILY TRANSCRIPTIONAL REGULATOR"/>
    <property type="match status" value="1"/>
</dbReference>
<dbReference type="PANTHER" id="PTHR43280:SF32">
    <property type="entry name" value="TRANSCRIPTIONAL REGULATORY PROTEIN"/>
    <property type="match status" value="1"/>
</dbReference>
<dbReference type="SUPFAM" id="SSF51215">
    <property type="entry name" value="Regulatory protein AraC"/>
    <property type="match status" value="1"/>
</dbReference>
<dbReference type="Gene3D" id="1.10.10.60">
    <property type="entry name" value="Homeodomain-like"/>
    <property type="match status" value="1"/>
</dbReference>
<dbReference type="Proteomes" id="UP000198711">
    <property type="component" value="Unassembled WGS sequence"/>
</dbReference>
<organism evidence="5 6">
    <name type="scientific">Hydrobacter penzbergensis</name>
    <dbReference type="NCBI Taxonomy" id="1235997"/>
    <lineage>
        <taxon>Bacteria</taxon>
        <taxon>Pseudomonadati</taxon>
        <taxon>Bacteroidota</taxon>
        <taxon>Chitinophagia</taxon>
        <taxon>Chitinophagales</taxon>
        <taxon>Chitinophagaceae</taxon>
        <taxon>Hydrobacter</taxon>
    </lineage>
</organism>
<dbReference type="InterPro" id="IPR018060">
    <property type="entry name" value="HTH_AraC"/>
</dbReference>
<evidence type="ECO:0000256" key="1">
    <source>
        <dbReference type="ARBA" id="ARBA00023015"/>
    </source>
</evidence>
<dbReference type="Pfam" id="PF12833">
    <property type="entry name" value="HTH_18"/>
    <property type="match status" value="1"/>
</dbReference>
<dbReference type="GO" id="GO:0003700">
    <property type="term" value="F:DNA-binding transcription factor activity"/>
    <property type="evidence" value="ECO:0007669"/>
    <property type="project" value="InterPro"/>
</dbReference>